<feature type="chain" id="PRO_5005583284" evidence="1">
    <location>
        <begin position="28"/>
        <end position="53"/>
    </location>
</feature>
<dbReference type="AlphaFoldDB" id="A0A0L8GUA8"/>
<evidence type="ECO:0000313" key="2">
    <source>
        <dbReference type="EMBL" id="KOF80419.1"/>
    </source>
</evidence>
<organism evidence="2">
    <name type="scientific">Octopus bimaculoides</name>
    <name type="common">California two-spotted octopus</name>
    <dbReference type="NCBI Taxonomy" id="37653"/>
    <lineage>
        <taxon>Eukaryota</taxon>
        <taxon>Metazoa</taxon>
        <taxon>Spiralia</taxon>
        <taxon>Lophotrochozoa</taxon>
        <taxon>Mollusca</taxon>
        <taxon>Cephalopoda</taxon>
        <taxon>Coleoidea</taxon>
        <taxon>Octopodiformes</taxon>
        <taxon>Octopoda</taxon>
        <taxon>Incirrata</taxon>
        <taxon>Octopodidae</taxon>
        <taxon>Octopus</taxon>
    </lineage>
</organism>
<gene>
    <name evidence="2" type="ORF">OCBIM_22027931mg</name>
</gene>
<sequence length="53" mass="6454">MSSHHLFFFKLLHVMLMLSCQDKESKSYTQMKVTFTVIWLEFSLNCLWDQCYN</sequence>
<proteinExistence type="predicted"/>
<protein>
    <submittedName>
        <fullName evidence="2">Uncharacterized protein</fullName>
    </submittedName>
</protein>
<name>A0A0L8GUA8_OCTBM</name>
<evidence type="ECO:0000256" key="1">
    <source>
        <dbReference type="SAM" id="SignalP"/>
    </source>
</evidence>
<dbReference type="EMBL" id="KQ420404">
    <property type="protein sequence ID" value="KOF80419.1"/>
    <property type="molecule type" value="Genomic_DNA"/>
</dbReference>
<feature type="signal peptide" evidence="1">
    <location>
        <begin position="1"/>
        <end position="27"/>
    </location>
</feature>
<reference evidence="2" key="1">
    <citation type="submission" date="2015-07" db="EMBL/GenBank/DDBJ databases">
        <title>MeaNS - Measles Nucleotide Surveillance Program.</title>
        <authorList>
            <person name="Tran T."/>
            <person name="Druce J."/>
        </authorList>
    </citation>
    <scope>NUCLEOTIDE SEQUENCE</scope>
    <source>
        <strain evidence="2">UCB-OBI-ISO-001</strain>
        <tissue evidence="2">Gonad</tissue>
    </source>
</reference>
<accession>A0A0L8GUA8</accession>
<keyword evidence="1" id="KW-0732">Signal</keyword>